<evidence type="ECO:0000313" key="2">
    <source>
        <dbReference type="Proteomes" id="UP001321520"/>
    </source>
</evidence>
<sequence>MQWLHLLLLIIVTQKNLYLEERITAREKALAFLLKLGHNASVLEECGEDELHRTTCRLAHCWDGDEITFTSHDDIVSNFEVVSRGRQKRRAGPVTVFVGDEIHIFTF</sequence>
<evidence type="ECO:0000313" key="1">
    <source>
        <dbReference type="EMBL" id="WKD48667.1"/>
    </source>
</evidence>
<dbReference type="RefSeq" id="WP_301414436.1">
    <property type="nucleotide sequence ID" value="NZ_CP098023.1"/>
</dbReference>
<organism evidence="1 2">
    <name type="scientific">Microbulbifer spongiae</name>
    <dbReference type="NCBI Taxonomy" id="2944933"/>
    <lineage>
        <taxon>Bacteria</taxon>
        <taxon>Pseudomonadati</taxon>
        <taxon>Pseudomonadota</taxon>
        <taxon>Gammaproteobacteria</taxon>
        <taxon>Cellvibrionales</taxon>
        <taxon>Microbulbiferaceae</taxon>
        <taxon>Microbulbifer</taxon>
    </lineage>
</organism>
<keyword evidence="2" id="KW-1185">Reference proteome</keyword>
<accession>A0ABY9E969</accession>
<reference evidence="1 2" key="1">
    <citation type="submission" date="2022-05" db="EMBL/GenBank/DDBJ databases">
        <title>Microbulbifer sp. nov., isolated from sponge.</title>
        <authorList>
            <person name="Gao L."/>
        </authorList>
    </citation>
    <scope>NUCLEOTIDE SEQUENCE [LARGE SCALE GENOMIC DNA]</scope>
    <source>
        <strain evidence="1 2">MI-G</strain>
    </source>
</reference>
<gene>
    <name evidence="1" type="ORF">M8T91_12165</name>
</gene>
<proteinExistence type="predicted"/>
<dbReference type="EMBL" id="CP098023">
    <property type="protein sequence ID" value="WKD48667.1"/>
    <property type="molecule type" value="Genomic_DNA"/>
</dbReference>
<protein>
    <submittedName>
        <fullName evidence="1">Uncharacterized protein</fullName>
    </submittedName>
</protein>
<name>A0ABY9E969_9GAMM</name>
<dbReference type="Proteomes" id="UP001321520">
    <property type="component" value="Chromosome"/>
</dbReference>